<dbReference type="OrthoDB" id="5966526at2"/>
<keyword evidence="3" id="KW-1185">Reference proteome</keyword>
<name>A0A087MJC3_9GAMM</name>
<comment type="caution">
    <text evidence="2">The sequence shown here is derived from an EMBL/GenBank/DDBJ whole genome shotgun (WGS) entry which is preliminary data.</text>
</comment>
<dbReference type="RefSeq" id="WP_034222346.1">
    <property type="nucleotide sequence ID" value="NZ_AVCJ01000010.1"/>
</dbReference>
<evidence type="ECO:0000313" key="3">
    <source>
        <dbReference type="Proteomes" id="UP000029085"/>
    </source>
</evidence>
<keyword evidence="1" id="KW-0732">Signal</keyword>
<reference evidence="2 3" key="2">
    <citation type="journal article" date="2015" name="Stand. Genomic Sci.">
        <title>High quality draft genomic sequence of Arenimonas donghaensis DSM 18148(T).</title>
        <authorList>
            <person name="Chen F."/>
            <person name="Wang H."/>
            <person name="Cao Y."/>
            <person name="Li X."/>
            <person name="Wang G."/>
        </authorList>
    </citation>
    <scope>NUCLEOTIDE SEQUENCE [LARGE SCALE GENOMIC DNA]</scope>
    <source>
        <strain evidence="2 3">HO3-R19</strain>
    </source>
</reference>
<organism evidence="2 3">
    <name type="scientific">Arenimonas donghaensis DSM 18148 = HO3-R19</name>
    <dbReference type="NCBI Taxonomy" id="1121014"/>
    <lineage>
        <taxon>Bacteria</taxon>
        <taxon>Pseudomonadati</taxon>
        <taxon>Pseudomonadota</taxon>
        <taxon>Gammaproteobacteria</taxon>
        <taxon>Lysobacterales</taxon>
        <taxon>Lysobacteraceae</taxon>
        <taxon>Arenimonas</taxon>
    </lineage>
</organism>
<evidence type="ECO:0000313" key="2">
    <source>
        <dbReference type="EMBL" id="KFL36976.1"/>
    </source>
</evidence>
<evidence type="ECO:0000256" key="1">
    <source>
        <dbReference type="SAM" id="SignalP"/>
    </source>
</evidence>
<feature type="signal peptide" evidence="1">
    <location>
        <begin position="1"/>
        <end position="23"/>
    </location>
</feature>
<proteinExistence type="predicted"/>
<protein>
    <submittedName>
        <fullName evidence="2">Uncharacterized protein</fullName>
    </submittedName>
</protein>
<gene>
    <name evidence="2" type="ORF">N788_12065</name>
</gene>
<accession>A0A087MJC3</accession>
<sequence>MKRLMPFTLVTALLLALSPAPRAATPAADEAIFVEGTRYDAVFNSALQHWRLLPTEGPDLRLRVANSCHRGSPVPPGLWLLTLDDGGQPTLVAPSATALPAGHPGHVRLLACDQQAQDDLPALAVPAPVLDWLTTHSGSVYVPR</sequence>
<reference evidence="3" key="1">
    <citation type="submission" date="2013-08" db="EMBL/GenBank/DDBJ databases">
        <title>Genome sequencing of Arenimonas donghaensis.</title>
        <authorList>
            <person name="Chen F."/>
            <person name="Wang G."/>
        </authorList>
    </citation>
    <scope>NUCLEOTIDE SEQUENCE [LARGE SCALE GENOMIC DNA]</scope>
    <source>
        <strain evidence="3">HO3-R19</strain>
    </source>
</reference>
<dbReference type="AlphaFoldDB" id="A0A087MJC3"/>
<feature type="chain" id="PRO_5001826286" evidence="1">
    <location>
        <begin position="24"/>
        <end position="144"/>
    </location>
</feature>
<dbReference type="STRING" id="1121014.N788_12065"/>
<dbReference type="Proteomes" id="UP000029085">
    <property type="component" value="Unassembled WGS sequence"/>
</dbReference>
<dbReference type="PATRIC" id="fig|1121014.3.peg.1165"/>
<dbReference type="EMBL" id="AVCJ01000010">
    <property type="protein sequence ID" value="KFL36976.1"/>
    <property type="molecule type" value="Genomic_DNA"/>
</dbReference>